<dbReference type="AlphaFoldDB" id="A0AAD8D2C5"/>
<dbReference type="PANTHER" id="PTHR36467">
    <property type="entry name" value="TRANSMEMBRANE PROTEIN 207"/>
    <property type="match status" value="1"/>
</dbReference>
<keyword evidence="2" id="KW-1133">Transmembrane helix</keyword>
<evidence type="ECO:0000313" key="4">
    <source>
        <dbReference type="EMBL" id="KAK1162432.1"/>
    </source>
</evidence>
<feature type="compositionally biased region" description="Polar residues" evidence="1">
    <location>
        <begin position="95"/>
        <end position="109"/>
    </location>
</feature>
<evidence type="ECO:0000256" key="3">
    <source>
        <dbReference type="SAM" id="SignalP"/>
    </source>
</evidence>
<dbReference type="EMBL" id="JAGXEW010000016">
    <property type="protein sequence ID" value="KAK1162432.1"/>
    <property type="molecule type" value="Genomic_DNA"/>
</dbReference>
<evidence type="ECO:0000256" key="2">
    <source>
        <dbReference type="SAM" id="Phobius"/>
    </source>
</evidence>
<name>A0AAD8D2C5_ACIOX</name>
<evidence type="ECO:0000313" key="5">
    <source>
        <dbReference type="Proteomes" id="UP001230051"/>
    </source>
</evidence>
<keyword evidence="2" id="KW-0472">Membrane</keyword>
<sequence length="138" mass="15292">MWTFLVLFTTFLQVVPTATLCERDQLCMDFAGEQGWFVWFCLVLFAVLAVGSLVLCCHRSWLTRHNRLVSAQTLAVLALNHPDPVYVSESSRCQFPGNQSPCQSAGAPSTSPPAYFNTLGPEPPPPPPYEEAIKTRGF</sequence>
<proteinExistence type="predicted"/>
<organism evidence="4 5">
    <name type="scientific">Acipenser oxyrinchus oxyrinchus</name>
    <dbReference type="NCBI Taxonomy" id="40147"/>
    <lineage>
        <taxon>Eukaryota</taxon>
        <taxon>Metazoa</taxon>
        <taxon>Chordata</taxon>
        <taxon>Craniata</taxon>
        <taxon>Vertebrata</taxon>
        <taxon>Euteleostomi</taxon>
        <taxon>Actinopterygii</taxon>
        <taxon>Chondrostei</taxon>
        <taxon>Acipenseriformes</taxon>
        <taxon>Acipenseridae</taxon>
        <taxon>Acipenser</taxon>
    </lineage>
</organism>
<keyword evidence="3" id="KW-0732">Signal</keyword>
<keyword evidence="5" id="KW-1185">Reference proteome</keyword>
<feature type="region of interest" description="Disordered" evidence="1">
    <location>
        <begin position="95"/>
        <end position="138"/>
    </location>
</feature>
<gene>
    <name evidence="4" type="primary">Tmem207</name>
    <name evidence="4" type="ORF">AOXY_G17293</name>
</gene>
<comment type="caution">
    <text evidence="4">The sequence shown here is derived from an EMBL/GenBank/DDBJ whole genome shotgun (WGS) entry which is preliminary data.</text>
</comment>
<protein>
    <submittedName>
        <fullName evidence="4">Transmembrane protein 207-like isoform X1</fullName>
    </submittedName>
</protein>
<accession>A0AAD8D2C5</accession>
<evidence type="ECO:0000256" key="1">
    <source>
        <dbReference type="SAM" id="MobiDB-lite"/>
    </source>
</evidence>
<feature type="signal peptide" evidence="3">
    <location>
        <begin position="1"/>
        <end position="17"/>
    </location>
</feature>
<dbReference type="Proteomes" id="UP001230051">
    <property type="component" value="Unassembled WGS sequence"/>
</dbReference>
<dbReference type="PANTHER" id="PTHR36467:SF1">
    <property type="entry name" value="TRANSMEMBRANE PROTEIN 207"/>
    <property type="match status" value="1"/>
</dbReference>
<reference evidence="4" key="1">
    <citation type="submission" date="2022-02" db="EMBL/GenBank/DDBJ databases">
        <title>Atlantic sturgeon de novo genome assembly.</title>
        <authorList>
            <person name="Stock M."/>
            <person name="Klopp C."/>
            <person name="Guiguen Y."/>
            <person name="Cabau C."/>
            <person name="Parinello H."/>
            <person name="Santidrian Yebra-Pimentel E."/>
            <person name="Kuhl H."/>
            <person name="Dirks R.P."/>
            <person name="Guessner J."/>
            <person name="Wuertz S."/>
            <person name="Du K."/>
            <person name="Schartl M."/>
        </authorList>
    </citation>
    <scope>NUCLEOTIDE SEQUENCE</scope>
    <source>
        <strain evidence="4">STURGEONOMICS-FGT-2020</strain>
        <tissue evidence="4">Whole blood</tissue>
    </source>
</reference>
<keyword evidence="2 4" id="KW-0812">Transmembrane</keyword>
<dbReference type="InterPro" id="IPR039490">
    <property type="entry name" value="TMEM207"/>
</dbReference>
<feature type="transmembrane region" description="Helical" evidence="2">
    <location>
        <begin position="37"/>
        <end position="57"/>
    </location>
</feature>
<feature type="chain" id="PRO_5042255116" evidence="3">
    <location>
        <begin position="18"/>
        <end position="138"/>
    </location>
</feature>